<reference evidence="2" key="1">
    <citation type="submission" date="2019-10" db="EMBL/GenBank/DDBJ databases">
        <title>Lacipirellula parvula gen. nov., sp. nov., representing a lineage of planctomycetes widespread in freshwater anoxic habitats, and description of the family Lacipirellulaceae.</title>
        <authorList>
            <person name="Dedysh S.N."/>
            <person name="Kulichevskaya I.S."/>
            <person name="Beletsky A.V."/>
            <person name="Rakitin A.L."/>
            <person name="Mardanov A.V."/>
            <person name="Ivanova A.A."/>
            <person name="Saltykova V.X."/>
            <person name="Rijpstra W.I.C."/>
            <person name="Sinninghe Damste J.S."/>
            <person name="Ravin N.V."/>
        </authorList>
    </citation>
    <scope>NUCLEOTIDE SEQUENCE [LARGE SCALE GENOMIC DNA]</scope>
    <source>
        <strain evidence="2">PX69</strain>
    </source>
</reference>
<sequence length="60" mass="6514">MCLILRGVARIANAASQLGTQLARQIISIWRRNANQTAEATPALSVKNKFGAPAWGEYSQ</sequence>
<name>A0A5K7XLT6_9BACT</name>
<organism evidence="1 2">
    <name type="scientific">Lacipirellula parvula</name>
    <dbReference type="NCBI Taxonomy" id="2650471"/>
    <lineage>
        <taxon>Bacteria</taxon>
        <taxon>Pseudomonadati</taxon>
        <taxon>Planctomycetota</taxon>
        <taxon>Planctomycetia</taxon>
        <taxon>Pirellulales</taxon>
        <taxon>Lacipirellulaceae</taxon>
        <taxon>Lacipirellula</taxon>
    </lineage>
</organism>
<accession>A0A5K7XLT6</accession>
<gene>
    <name evidence="1" type="ORF">PLANPX_5933</name>
</gene>
<dbReference type="KEGG" id="lpav:PLANPX_5933"/>
<evidence type="ECO:0000313" key="1">
    <source>
        <dbReference type="EMBL" id="BBO36321.1"/>
    </source>
</evidence>
<evidence type="ECO:0000313" key="2">
    <source>
        <dbReference type="Proteomes" id="UP000326837"/>
    </source>
</evidence>
<dbReference type="AlphaFoldDB" id="A0A5K7XLT6"/>
<protein>
    <submittedName>
        <fullName evidence="1">Uncharacterized protein</fullName>
    </submittedName>
</protein>
<dbReference type="Proteomes" id="UP000326837">
    <property type="component" value="Chromosome"/>
</dbReference>
<proteinExistence type="predicted"/>
<dbReference type="EMBL" id="AP021861">
    <property type="protein sequence ID" value="BBO36321.1"/>
    <property type="molecule type" value="Genomic_DNA"/>
</dbReference>
<keyword evidence="2" id="KW-1185">Reference proteome</keyword>